<dbReference type="AlphaFoldDB" id="A0A084QAV3"/>
<dbReference type="InterPro" id="IPR038491">
    <property type="entry name" value="Velvet_dom_sf"/>
</dbReference>
<dbReference type="InParanoid" id="A0A084QAV3"/>
<keyword evidence="3" id="KW-1185">Reference proteome</keyword>
<proteinExistence type="predicted"/>
<dbReference type="OrthoDB" id="10324133at2759"/>
<protein>
    <recommendedName>
        <fullName evidence="4">Velvet domain-containing protein</fullName>
    </recommendedName>
</protein>
<dbReference type="EMBL" id="KL660873">
    <property type="protein sequence ID" value="KFA61088.1"/>
    <property type="molecule type" value="Genomic_DNA"/>
</dbReference>
<reference evidence="2 3" key="1">
    <citation type="journal article" date="2014" name="BMC Genomics">
        <title>Comparative genome sequencing reveals chemotype-specific gene clusters in the toxigenic black mold Stachybotrys.</title>
        <authorList>
            <person name="Semeiks J."/>
            <person name="Borek D."/>
            <person name="Otwinowski Z."/>
            <person name="Grishin N.V."/>
        </authorList>
    </citation>
    <scope>NUCLEOTIDE SEQUENCE [LARGE SCALE GENOMIC DNA]</scope>
    <source>
        <strain evidence="2 3">IBT 40285</strain>
    </source>
</reference>
<feature type="region of interest" description="Disordered" evidence="1">
    <location>
        <begin position="1"/>
        <end position="23"/>
    </location>
</feature>
<evidence type="ECO:0000313" key="3">
    <source>
        <dbReference type="Proteomes" id="UP000028524"/>
    </source>
</evidence>
<organism evidence="2 3">
    <name type="scientific">Stachybotrys chlorohalonatus (strain IBT 40285)</name>
    <dbReference type="NCBI Taxonomy" id="1283841"/>
    <lineage>
        <taxon>Eukaryota</taxon>
        <taxon>Fungi</taxon>
        <taxon>Dikarya</taxon>
        <taxon>Ascomycota</taxon>
        <taxon>Pezizomycotina</taxon>
        <taxon>Sordariomycetes</taxon>
        <taxon>Hypocreomycetidae</taxon>
        <taxon>Hypocreales</taxon>
        <taxon>Stachybotryaceae</taxon>
        <taxon>Stachybotrys</taxon>
    </lineage>
</organism>
<gene>
    <name evidence="2" type="ORF">S40285_07170</name>
</gene>
<evidence type="ECO:0000256" key="1">
    <source>
        <dbReference type="SAM" id="MobiDB-lite"/>
    </source>
</evidence>
<dbReference type="Gene3D" id="2.60.40.3960">
    <property type="entry name" value="Velvet domain"/>
    <property type="match status" value="1"/>
</dbReference>
<name>A0A084QAV3_STAC4</name>
<dbReference type="Proteomes" id="UP000028524">
    <property type="component" value="Unassembled WGS sequence"/>
</dbReference>
<evidence type="ECO:0008006" key="4">
    <source>
        <dbReference type="Google" id="ProtNLM"/>
    </source>
</evidence>
<accession>A0A084QAV3</accession>
<sequence length="122" mass="13251">MPSASIVRQPPHRAPLNAPMSPQPSVELRVRNSQANAYYFCMAVLVDVHGQVIDKGLAGDNMPGGVAGRRSGNRTPITFEFVDLEVGVVCHCAIRIDIYLMDQTGSNLVAQVTTRDIEVCNN</sequence>
<dbReference type="HOGENOM" id="CLU_2028254_0_0_1"/>
<evidence type="ECO:0000313" key="2">
    <source>
        <dbReference type="EMBL" id="KFA61088.1"/>
    </source>
</evidence>